<proteinExistence type="predicted"/>
<evidence type="ECO:0000313" key="1">
    <source>
        <dbReference type="EMBL" id="CAI9724234.1"/>
    </source>
</evidence>
<sequence>MNTCRTAKNSSTYFIPYQILYNKKATLPVELQHIPTAKDRDNFGNDQAVSRKIDVMTAIRDSMISRDVSNIRIAEPIQKEQCDRKYEQQQFSIGNKVLLLRNAAQVLIGTTKSIIEKLIREKGANNLKFEDYVNAMRQNKFIQIPSDGVIRRSKSLSSWYSGISDGRTLSNTARRIESWYKGDLVGDKDVYEAAEINLEDFKNLVSTTGAAIQNFETFFYVNKYLTREVVNFGILRYPEPKKPYFQQATLPVELQHIPTAKNRDNFGNDQAVSRKIDVMTAIRDSMISRDVSNIRIAEPIQKEQCDRKYEQQQISIGNKVLLKNLIREDRKEGHFMERRTGPYTVAEV</sequence>
<keyword evidence="2" id="KW-1185">Reference proteome</keyword>
<protein>
    <submittedName>
        <fullName evidence="1">Uncharacterized protein</fullName>
    </submittedName>
</protein>
<accession>A0AA36F4M5</accession>
<dbReference type="EMBL" id="OX597819">
    <property type="protein sequence ID" value="CAI9724234.1"/>
    <property type="molecule type" value="Genomic_DNA"/>
</dbReference>
<gene>
    <name evidence="1" type="ORF">OCTVUL_1B025169</name>
</gene>
<reference evidence="1" key="1">
    <citation type="submission" date="2023-08" db="EMBL/GenBank/DDBJ databases">
        <authorList>
            <person name="Alioto T."/>
            <person name="Alioto T."/>
            <person name="Gomez Garrido J."/>
        </authorList>
    </citation>
    <scope>NUCLEOTIDE SEQUENCE</scope>
</reference>
<organism evidence="1 2">
    <name type="scientific">Octopus vulgaris</name>
    <name type="common">Common octopus</name>
    <dbReference type="NCBI Taxonomy" id="6645"/>
    <lineage>
        <taxon>Eukaryota</taxon>
        <taxon>Metazoa</taxon>
        <taxon>Spiralia</taxon>
        <taxon>Lophotrochozoa</taxon>
        <taxon>Mollusca</taxon>
        <taxon>Cephalopoda</taxon>
        <taxon>Coleoidea</taxon>
        <taxon>Octopodiformes</taxon>
        <taxon>Octopoda</taxon>
        <taxon>Incirrata</taxon>
        <taxon>Octopodidae</taxon>
        <taxon>Octopus</taxon>
    </lineage>
</organism>
<evidence type="ECO:0000313" key="2">
    <source>
        <dbReference type="Proteomes" id="UP001162480"/>
    </source>
</evidence>
<dbReference type="AlphaFoldDB" id="A0AA36F4M5"/>
<name>A0AA36F4M5_OCTVU</name>
<dbReference type="Proteomes" id="UP001162480">
    <property type="component" value="Chromosome 6"/>
</dbReference>